<dbReference type="InterPro" id="IPR056924">
    <property type="entry name" value="SH3_Tf2-1"/>
</dbReference>
<organism evidence="2 3">
    <name type="scientific">Solanum verrucosum</name>
    <dbReference type="NCBI Taxonomy" id="315347"/>
    <lineage>
        <taxon>Eukaryota</taxon>
        <taxon>Viridiplantae</taxon>
        <taxon>Streptophyta</taxon>
        <taxon>Embryophyta</taxon>
        <taxon>Tracheophyta</taxon>
        <taxon>Spermatophyta</taxon>
        <taxon>Magnoliopsida</taxon>
        <taxon>eudicotyledons</taxon>
        <taxon>Gunneridae</taxon>
        <taxon>Pentapetalae</taxon>
        <taxon>asterids</taxon>
        <taxon>lamiids</taxon>
        <taxon>Solanales</taxon>
        <taxon>Solanaceae</taxon>
        <taxon>Solanoideae</taxon>
        <taxon>Solaneae</taxon>
        <taxon>Solanum</taxon>
    </lineage>
</organism>
<dbReference type="Proteomes" id="UP001234989">
    <property type="component" value="Chromosome 9"/>
</dbReference>
<reference evidence="2" key="1">
    <citation type="submission" date="2023-08" db="EMBL/GenBank/DDBJ databases">
        <title>A de novo genome assembly of Solanum verrucosum Schlechtendal, a Mexican diploid species geographically isolated from the other diploid A-genome species in potato relatives.</title>
        <authorList>
            <person name="Hosaka K."/>
        </authorList>
    </citation>
    <scope>NUCLEOTIDE SEQUENCE</scope>
    <source>
        <tissue evidence="2">Young leaves</tissue>
    </source>
</reference>
<evidence type="ECO:0000313" key="2">
    <source>
        <dbReference type="EMBL" id="WMV46862.1"/>
    </source>
</evidence>
<proteinExistence type="predicted"/>
<dbReference type="PANTHER" id="PTHR46148">
    <property type="entry name" value="CHROMO DOMAIN-CONTAINING PROTEIN"/>
    <property type="match status" value="1"/>
</dbReference>
<dbReference type="Pfam" id="PF24626">
    <property type="entry name" value="SH3_Tf2-1"/>
    <property type="match status" value="1"/>
</dbReference>
<dbReference type="EMBL" id="CP133620">
    <property type="protein sequence ID" value="WMV46862.1"/>
    <property type="molecule type" value="Genomic_DNA"/>
</dbReference>
<sequence length="222" mass="25996">MSPRRAPLRWNTNDNVEPKVSPAPIYPLVEQLKHVELREVFQVLARAKTAQLIGREGGFGRLSIERDFQVWQDQWKEERALDMGPLEWDKFKGEFLDYFFPLEIWEAKVKEFINLRKRELKLDIDDWVYLKISPMKGVMRFVKRVKLSSRYVGPHKILRCFGKIAYELDLSSNLALVHPVFHVSLLKKFIGDPTSIVPLERVSVNESLSYEEVPVQILDCQV</sequence>
<protein>
    <recommendedName>
        <fullName evidence="1">Tf2-1-like SH3-like domain-containing protein</fullName>
    </recommendedName>
</protein>
<keyword evidence="3" id="KW-1185">Reference proteome</keyword>
<name>A0AAF0ZP97_SOLVR</name>
<accession>A0AAF0ZP97</accession>
<evidence type="ECO:0000259" key="1">
    <source>
        <dbReference type="Pfam" id="PF24626"/>
    </source>
</evidence>
<dbReference type="AlphaFoldDB" id="A0AAF0ZP97"/>
<dbReference type="PANTHER" id="PTHR46148:SF60">
    <property type="entry name" value="CHROMO DOMAIN-CONTAINING PROTEIN"/>
    <property type="match status" value="1"/>
</dbReference>
<gene>
    <name evidence="2" type="ORF">MTR67_040247</name>
</gene>
<feature type="domain" description="Tf2-1-like SH3-like" evidence="1">
    <location>
        <begin position="126"/>
        <end position="189"/>
    </location>
</feature>
<evidence type="ECO:0000313" key="3">
    <source>
        <dbReference type="Proteomes" id="UP001234989"/>
    </source>
</evidence>